<evidence type="ECO:0000256" key="7">
    <source>
        <dbReference type="ARBA" id="ARBA00023098"/>
    </source>
</evidence>
<feature type="transmembrane region" description="Helical" evidence="13">
    <location>
        <begin position="145"/>
        <end position="161"/>
    </location>
</feature>
<dbReference type="GO" id="GO:0016020">
    <property type="term" value="C:membrane"/>
    <property type="evidence" value="ECO:0007669"/>
    <property type="project" value="UniProtKB-SubCell"/>
</dbReference>
<evidence type="ECO:0000256" key="6">
    <source>
        <dbReference type="ARBA" id="ARBA00022989"/>
    </source>
</evidence>
<keyword evidence="10" id="KW-1208">Phospholipid metabolism</keyword>
<evidence type="ECO:0000256" key="13">
    <source>
        <dbReference type="SAM" id="Phobius"/>
    </source>
</evidence>
<dbReference type="AlphaFoldDB" id="A0A2X3KJW9"/>
<dbReference type="KEGG" id="bana:BARAN1_0688"/>
<dbReference type="GO" id="GO:0046474">
    <property type="term" value="P:glycerophospholipid biosynthetic process"/>
    <property type="evidence" value="ECO:0007669"/>
    <property type="project" value="TreeGrafter"/>
</dbReference>
<keyword evidence="9" id="KW-0594">Phospholipid biosynthesis</keyword>
<protein>
    <recommendedName>
        <fullName evidence="11">CDP-diacylglycerol--glycerol-3-phosphate 3-phosphatidyltransferase</fullName>
        <ecNumber evidence="11">2.7.8.5</ecNumber>
    </recommendedName>
</protein>
<gene>
    <name evidence="14" type="primary">pgsA</name>
    <name evidence="14" type="ORF">BARAN1_0688</name>
</gene>
<evidence type="ECO:0000256" key="4">
    <source>
        <dbReference type="ARBA" id="ARBA00022679"/>
    </source>
</evidence>
<accession>A0A2X3KJW9</accession>
<dbReference type="InterPro" id="IPR004570">
    <property type="entry name" value="Phosphatidylglycerol_P_synth"/>
</dbReference>
<dbReference type="InterPro" id="IPR050324">
    <property type="entry name" value="CDP-alcohol_PTase-I"/>
</dbReference>
<dbReference type="InterPro" id="IPR048254">
    <property type="entry name" value="CDP_ALCOHOL_P_TRANSF_CS"/>
</dbReference>
<evidence type="ECO:0000256" key="5">
    <source>
        <dbReference type="ARBA" id="ARBA00022692"/>
    </source>
</evidence>
<evidence type="ECO:0000256" key="8">
    <source>
        <dbReference type="ARBA" id="ARBA00023136"/>
    </source>
</evidence>
<evidence type="ECO:0000256" key="9">
    <source>
        <dbReference type="ARBA" id="ARBA00023209"/>
    </source>
</evidence>
<dbReference type="EC" id="2.7.8.5" evidence="11"/>
<dbReference type="InterPro" id="IPR000462">
    <property type="entry name" value="CDP-OH_P_trans"/>
</dbReference>
<dbReference type="PIRSF" id="PIRSF000847">
    <property type="entry name" value="Phos_ph_gly_syn"/>
    <property type="match status" value="1"/>
</dbReference>
<dbReference type="EMBL" id="LS483254">
    <property type="protein sequence ID" value="SQD92712.1"/>
    <property type="molecule type" value="Genomic_DNA"/>
</dbReference>
<evidence type="ECO:0000256" key="12">
    <source>
        <dbReference type="RuleBase" id="RU003750"/>
    </source>
</evidence>
<evidence type="ECO:0000256" key="2">
    <source>
        <dbReference type="ARBA" id="ARBA00010441"/>
    </source>
</evidence>
<organism evidence="14 15">
    <name type="scientific">Candidatus Bipolaricaulis anaerobius</name>
    <dbReference type="NCBI Taxonomy" id="2026885"/>
    <lineage>
        <taxon>Bacteria</taxon>
        <taxon>Candidatus Bipolaricaulota</taxon>
        <taxon>Candidatus Bipolaricaulia</taxon>
        <taxon>Candidatus Bipolaricaulales</taxon>
        <taxon>Candidatus Bipolaricaulaceae</taxon>
        <taxon>Candidatus Bipolaricaulis</taxon>
    </lineage>
</organism>
<keyword evidence="4 12" id="KW-0808">Transferase</keyword>
<evidence type="ECO:0000256" key="11">
    <source>
        <dbReference type="NCBIfam" id="TIGR00560"/>
    </source>
</evidence>
<name>A0A2X3KJW9_9BACT</name>
<sequence>MLSRTIWGLTTADERATLPIVTIPNQITLARILATPLFMFFLYAEGTIFKILALAIFALAAISDAVDGYLARALHQETRFGVFADPIADKLLVTAAFVSFVELGELTAPPVVAILAREFLVTGLRILAIGEGITIRASILAKLKTLSHIGLVLFILSTRYFGLGPWGHGLKDAFLYLAVALAVISGAEYFWRARQVFRGMSVPH</sequence>
<dbReference type="PROSITE" id="PS00379">
    <property type="entry name" value="CDP_ALCOHOL_P_TRANSF"/>
    <property type="match status" value="1"/>
</dbReference>
<keyword evidence="5 13" id="KW-0812">Transmembrane</keyword>
<evidence type="ECO:0000313" key="15">
    <source>
        <dbReference type="Proteomes" id="UP000249818"/>
    </source>
</evidence>
<dbReference type="GO" id="GO:0008444">
    <property type="term" value="F:CDP-diacylglycerol-glycerol-3-phosphate 3-phosphatidyltransferase activity"/>
    <property type="evidence" value="ECO:0007669"/>
    <property type="project" value="UniProtKB-UniRule"/>
</dbReference>
<keyword evidence="7" id="KW-0443">Lipid metabolism</keyword>
<keyword evidence="3" id="KW-0444">Lipid biosynthesis</keyword>
<dbReference type="NCBIfam" id="TIGR00560">
    <property type="entry name" value="pgsA"/>
    <property type="match status" value="1"/>
</dbReference>
<feature type="transmembrane region" description="Helical" evidence="13">
    <location>
        <begin position="91"/>
        <end position="116"/>
    </location>
</feature>
<keyword evidence="6 13" id="KW-1133">Transmembrane helix</keyword>
<comment type="subcellular location">
    <subcellularLocation>
        <location evidence="1">Membrane</location>
        <topology evidence="1">Multi-pass membrane protein</topology>
    </subcellularLocation>
</comment>
<keyword evidence="8 13" id="KW-0472">Membrane</keyword>
<dbReference type="InterPro" id="IPR043130">
    <property type="entry name" value="CDP-OH_PTrfase_TM_dom"/>
</dbReference>
<evidence type="ECO:0000256" key="3">
    <source>
        <dbReference type="ARBA" id="ARBA00022516"/>
    </source>
</evidence>
<evidence type="ECO:0000256" key="10">
    <source>
        <dbReference type="ARBA" id="ARBA00023264"/>
    </source>
</evidence>
<dbReference type="PANTHER" id="PTHR14269">
    <property type="entry name" value="CDP-DIACYLGLYCEROL--GLYCEROL-3-PHOSPHATE 3-PHOSPHATIDYLTRANSFERASE-RELATED"/>
    <property type="match status" value="1"/>
</dbReference>
<dbReference type="Pfam" id="PF01066">
    <property type="entry name" value="CDP-OH_P_transf"/>
    <property type="match status" value="1"/>
</dbReference>
<dbReference type="PANTHER" id="PTHR14269:SF62">
    <property type="entry name" value="CDP-DIACYLGLYCEROL--GLYCEROL-3-PHOSPHATE 3-PHOSPHATIDYLTRANSFERASE 1, CHLOROPLASTIC"/>
    <property type="match status" value="1"/>
</dbReference>
<dbReference type="Gene3D" id="1.20.120.1760">
    <property type="match status" value="1"/>
</dbReference>
<dbReference type="Proteomes" id="UP000249818">
    <property type="component" value="Chromosome BARAN1"/>
</dbReference>
<keyword evidence="15" id="KW-1185">Reference proteome</keyword>
<evidence type="ECO:0000256" key="1">
    <source>
        <dbReference type="ARBA" id="ARBA00004141"/>
    </source>
</evidence>
<reference evidence="15" key="1">
    <citation type="submission" date="2018-05" db="EMBL/GenBank/DDBJ databases">
        <authorList>
            <person name="Hao L."/>
        </authorList>
    </citation>
    <scope>NUCLEOTIDE SEQUENCE [LARGE SCALE GENOMIC DNA]</scope>
</reference>
<feature type="transmembrane region" description="Helical" evidence="13">
    <location>
        <begin position="51"/>
        <end position="71"/>
    </location>
</feature>
<proteinExistence type="inferred from homology"/>
<feature type="transmembrane region" description="Helical" evidence="13">
    <location>
        <begin position="173"/>
        <end position="191"/>
    </location>
</feature>
<comment type="similarity">
    <text evidence="2 12">Belongs to the CDP-alcohol phosphatidyltransferase class-I family.</text>
</comment>
<evidence type="ECO:0000313" key="14">
    <source>
        <dbReference type="EMBL" id="SQD92712.1"/>
    </source>
</evidence>